<gene>
    <name evidence="2" type="ORF">BLX24_23175</name>
</gene>
<sequence length="115" mass="12514">MIAYTTHVVAQPATIDLPVAFRLPEASASDTQLPGSLVLKRFREALLDIQQSELSRYRKKLSDTEYALIEAVAGQMMQRIAVHPASQLLAASKQDDTGLTAELFAGLFCLTPANP</sequence>
<keyword evidence="3" id="KW-1185">Reference proteome</keyword>
<dbReference type="RefSeq" id="WP_071505609.1">
    <property type="nucleotide sequence ID" value="NZ_MORL01000019.1"/>
</dbReference>
<comment type="caution">
    <text evidence="2">The sequence shown here is derived from an EMBL/GenBank/DDBJ whole genome shotgun (WGS) entry which is preliminary data.</text>
</comment>
<proteinExistence type="predicted"/>
<organism evidence="2 3">
    <name type="scientific">Arsenicibacter rosenii</name>
    <dbReference type="NCBI Taxonomy" id="1750698"/>
    <lineage>
        <taxon>Bacteria</taxon>
        <taxon>Pseudomonadati</taxon>
        <taxon>Bacteroidota</taxon>
        <taxon>Cytophagia</taxon>
        <taxon>Cytophagales</taxon>
        <taxon>Spirosomataceae</taxon>
        <taxon>Arsenicibacter</taxon>
    </lineage>
</organism>
<dbReference type="GO" id="GO:0050661">
    <property type="term" value="F:NADP binding"/>
    <property type="evidence" value="ECO:0007669"/>
    <property type="project" value="InterPro"/>
</dbReference>
<dbReference type="InterPro" id="IPR015896">
    <property type="entry name" value="4pyrrol_synth_GluRdtase_dimer"/>
</dbReference>
<dbReference type="InterPro" id="IPR036453">
    <property type="entry name" value="GluRdtase_dimer_dom_sf"/>
</dbReference>
<dbReference type="EMBL" id="MORL01000019">
    <property type="protein sequence ID" value="OIN56692.1"/>
    <property type="molecule type" value="Genomic_DNA"/>
</dbReference>
<name>A0A1S2VDC3_9BACT</name>
<dbReference type="AlphaFoldDB" id="A0A1S2VDC3"/>
<dbReference type="GO" id="GO:0008883">
    <property type="term" value="F:glutamyl-tRNA reductase activity"/>
    <property type="evidence" value="ECO:0007669"/>
    <property type="project" value="InterPro"/>
</dbReference>
<dbReference type="Proteomes" id="UP000181790">
    <property type="component" value="Unassembled WGS sequence"/>
</dbReference>
<dbReference type="Pfam" id="PF00745">
    <property type="entry name" value="GlutR_dimer"/>
    <property type="match status" value="1"/>
</dbReference>
<dbReference type="GO" id="GO:0033014">
    <property type="term" value="P:tetrapyrrole biosynthetic process"/>
    <property type="evidence" value="ECO:0007669"/>
    <property type="project" value="InterPro"/>
</dbReference>
<evidence type="ECO:0000259" key="1">
    <source>
        <dbReference type="Pfam" id="PF00745"/>
    </source>
</evidence>
<accession>A0A1S2VDC3</accession>
<evidence type="ECO:0000313" key="2">
    <source>
        <dbReference type="EMBL" id="OIN56692.1"/>
    </source>
</evidence>
<protein>
    <recommendedName>
        <fullName evidence="1">Tetrapyrrole biosynthesis glutamyl-tRNA reductase dimerisation domain-containing protein</fullName>
    </recommendedName>
</protein>
<dbReference type="SUPFAM" id="SSF69075">
    <property type="entry name" value="Glutamyl tRNA-reductase dimerization domain"/>
    <property type="match status" value="1"/>
</dbReference>
<feature type="domain" description="Tetrapyrrole biosynthesis glutamyl-tRNA reductase dimerisation" evidence="1">
    <location>
        <begin position="38"/>
        <end position="110"/>
    </location>
</feature>
<evidence type="ECO:0000313" key="3">
    <source>
        <dbReference type="Proteomes" id="UP000181790"/>
    </source>
</evidence>
<reference evidence="2 3" key="1">
    <citation type="submission" date="2016-10" db="EMBL/GenBank/DDBJ databases">
        <title>Arsenicibacter rosenii gen. nov., sp. nov., an efficient arsenic-methylating bacterium isolated from an arsenic-contaminated paddy soil.</title>
        <authorList>
            <person name="Huang K."/>
        </authorList>
    </citation>
    <scope>NUCLEOTIDE SEQUENCE [LARGE SCALE GENOMIC DNA]</scope>
    <source>
        <strain evidence="2 3">SM-1</strain>
    </source>
</reference>